<dbReference type="OrthoDB" id="4255520at2"/>
<organism evidence="1 2">
    <name type="scientific">Streptantibioticus cattleyicolor (strain ATCC 35852 / DSM 46488 / JCM 4925 / NBRC 14057 / NRRL 8057)</name>
    <name type="common">Streptomyces cattleya</name>
    <dbReference type="NCBI Taxonomy" id="1003195"/>
    <lineage>
        <taxon>Bacteria</taxon>
        <taxon>Bacillati</taxon>
        <taxon>Actinomycetota</taxon>
        <taxon>Actinomycetes</taxon>
        <taxon>Kitasatosporales</taxon>
        <taxon>Streptomycetaceae</taxon>
        <taxon>Streptantibioticus</taxon>
    </lineage>
</organism>
<keyword evidence="2" id="KW-1185">Reference proteome</keyword>
<gene>
    <name evidence="1" type="ordered locus">SCATT_p10510</name>
</gene>
<sequence length="71" mass="7839">MEALRVIVDPPAADGGRRVWVGHETVGLAYCRADVLDFLRRAGLDPERVRLEDAEQIEWHGGGPGSWGARE</sequence>
<keyword evidence="1" id="KW-0614">Plasmid</keyword>
<dbReference type="PATRIC" id="fig|1003195.11.peg.664"/>
<dbReference type="KEGG" id="sct:SCAT_p0687"/>
<protein>
    <submittedName>
        <fullName evidence="1">Uncharacterized protein</fullName>
    </submittedName>
</protein>
<dbReference type="Proteomes" id="UP000007842">
    <property type="component" value="Plasmid pSCATT"/>
</dbReference>
<dbReference type="KEGG" id="scy:SCATT_p10510"/>
<evidence type="ECO:0000313" key="2">
    <source>
        <dbReference type="Proteomes" id="UP000007842"/>
    </source>
</evidence>
<accession>F8JMC2</accession>
<dbReference type="EMBL" id="CP003229">
    <property type="protein sequence ID" value="AEW99244.1"/>
    <property type="molecule type" value="Genomic_DNA"/>
</dbReference>
<dbReference type="AlphaFoldDB" id="F8JMC2"/>
<proteinExistence type="predicted"/>
<evidence type="ECO:0000313" key="1">
    <source>
        <dbReference type="EMBL" id="AEW99244.1"/>
    </source>
</evidence>
<name>F8JMC2_STREN</name>
<geneLocation type="plasmid" evidence="1 2">
    <name>pSCATT</name>
</geneLocation>
<dbReference type="RefSeq" id="WP_014151142.1">
    <property type="nucleotide sequence ID" value="NC_016113.1"/>
</dbReference>
<reference evidence="2" key="1">
    <citation type="submission" date="2011-12" db="EMBL/GenBank/DDBJ databases">
        <title>Complete genome sequence of Streptomyces cattleya strain DSM 46488.</title>
        <authorList>
            <person name="Ou H.-Y."/>
            <person name="Li P."/>
            <person name="Zhao C."/>
            <person name="O'Hagan D."/>
            <person name="Deng Z."/>
        </authorList>
    </citation>
    <scope>NUCLEOTIDE SEQUENCE [LARGE SCALE GENOMIC DNA]</scope>
    <source>
        <strain evidence="2">ATCC 35852 / DSM 46488 / JCM 4925 / NBRC 14057 / NRRL 8057</strain>
        <plasmid evidence="2">Plasmid pSCATT</plasmid>
    </source>
</reference>
<dbReference type="HOGENOM" id="CLU_171136_2_0_11"/>
<accession>G8XE90</accession>